<evidence type="ECO:0000313" key="2">
    <source>
        <dbReference type="EMBL" id="ELQ33836.1"/>
    </source>
</evidence>
<dbReference type="AlphaFoldDB" id="A0AA97NPE6"/>
<feature type="chain" id="PRO_5041712650" evidence="1">
    <location>
        <begin position="18"/>
        <end position="68"/>
    </location>
</feature>
<accession>A0AA97NPE6</accession>
<evidence type="ECO:0000256" key="1">
    <source>
        <dbReference type="SAM" id="SignalP"/>
    </source>
</evidence>
<dbReference type="EMBL" id="JH793886">
    <property type="protein sequence ID" value="ELQ33836.1"/>
    <property type="molecule type" value="Genomic_DNA"/>
</dbReference>
<gene>
    <name evidence="2" type="ORF">OOU_Y34scaffold00867g1</name>
</gene>
<dbReference type="Proteomes" id="UP000011086">
    <property type="component" value="Unassembled WGS sequence"/>
</dbReference>
<proteinExistence type="predicted"/>
<reference evidence="2" key="1">
    <citation type="journal article" date="2012" name="PLoS Genet.">
        <title>Comparative analysis of the genomes of two field isolates of the rice blast fungus Magnaporthe oryzae.</title>
        <authorList>
            <person name="Xue M."/>
            <person name="Yang J."/>
            <person name="Li Z."/>
            <person name="Hu S."/>
            <person name="Yao N."/>
            <person name="Dean R.A."/>
            <person name="Zhao W."/>
            <person name="Shen M."/>
            <person name="Zhang H."/>
            <person name="Li C."/>
            <person name="Liu L."/>
            <person name="Cao L."/>
            <person name="Xu X."/>
            <person name="Xing Y."/>
            <person name="Hsiang T."/>
            <person name="Zhang Z."/>
            <person name="Xu J.R."/>
            <person name="Peng Y.L."/>
        </authorList>
    </citation>
    <scope>NUCLEOTIDE SEQUENCE</scope>
    <source>
        <strain evidence="2">Y34</strain>
    </source>
</reference>
<keyword evidence="1" id="KW-0732">Signal</keyword>
<organism evidence="2">
    <name type="scientific">Pyricularia oryzae (strain Y34)</name>
    <name type="common">Rice blast fungus</name>
    <name type="synonym">Magnaporthe oryzae</name>
    <dbReference type="NCBI Taxonomy" id="1143189"/>
    <lineage>
        <taxon>Eukaryota</taxon>
        <taxon>Fungi</taxon>
        <taxon>Dikarya</taxon>
        <taxon>Ascomycota</taxon>
        <taxon>Pezizomycotina</taxon>
        <taxon>Sordariomycetes</taxon>
        <taxon>Sordariomycetidae</taxon>
        <taxon>Magnaporthales</taxon>
        <taxon>Pyriculariaceae</taxon>
        <taxon>Pyricularia</taxon>
    </lineage>
</organism>
<protein>
    <submittedName>
        <fullName evidence="2">Uncharacterized protein</fullName>
    </submittedName>
</protein>
<feature type="signal peptide" evidence="1">
    <location>
        <begin position="1"/>
        <end position="17"/>
    </location>
</feature>
<name>A0AA97NPE6_PYRO3</name>
<sequence length="68" mass="7401">MNFKSIITLFFIGAAMGAATSSDESAAPKLVRRDCYQDCLSSFAGRYSSDGLAEFCTRYCAKKKGNQT</sequence>